<evidence type="ECO:0000259" key="5">
    <source>
        <dbReference type="PROSITE" id="PS50975"/>
    </source>
</evidence>
<dbReference type="InterPro" id="IPR013815">
    <property type="entry name" value="ATP_grasp_subdomain_1"/>
</dbReference>
<evidence type="ECO:0000313" key="6">
    <source>
        <dbReference type="EMBL" id="QKC79214.1"/>
    </source>
</evidence>
<dbReference type="Gene3D" id="3.30.1490.20">
    <property type="entry name" value="ATP-grasp fold, A domain"/>
    <property type="match status" value="1"/>
</dbReference>
<reference evidence="6 7" key="1">
    <citation type="submission" date="2018-10" db="EMBL/GenBank/DDBJ databases">
        <authorList>
            <person name="Perry B.J."/>
            <person name="Sullivan J.T."/>
            <person name="Murphy R.J.T."/>
            <person name="Ramsay J.P."/>
            <person name="Ronson C.W."/>
        </authorList>
    </citation>
    <scope>NUCLEOTIDE SEQUENCE [LARGE SCALE GENOMIC DNA]</scope>
    <source>
        <strain evidence="6 7">NZP2014</strain>
    </source>
</reference>
<dbReference type="GO" id="GO:0046872">
    <property type="term" value="F:metal ion binding"/>
    <property type="evidence" value="ECO:0007669"/>
    <property type="project" value="InterPro"/>
</dbReference>
<evidence type="ECO:0000313" key="7">
    <source>
        <dbReference type="Proteomes" id="UP000503339"/>
    </source>
</evidence>
<dbReference type="Pfam" id="PF08443">
    <property type="entry name" value="RimK"/>
    <property type="match status" value="1"/>
</dbReference>
<keyword evidence="2 4" id="KW-0547">Nucleotide-binding</keyword>
<dbReference type="InterPro" id="IPR013651">
    <property type="entry name" value="ATP-grasp_RimK-type"/>
</dbReference>
<keyword evidence="1" id="KW-0436">Ligase</keyword>
<protein>
    <recommendedName>
        <fullName evidence="5">ATP-grasp domain-containing protein</fullName>
    </recommendedName>
</protein>
<dbReference type="EMBL" id="CP033361">
    <property type="protein sequence ID" value="QKC79214.1"/>
    <property type="molecule type" value="Genomic_DNA"/>
</dbReference>
<dbReference type="PROSITE" id="PS50975">
    <property type="entry name" value="ATP_GRASP"/>
    <property type="match status" value="1"/>
</dbReference>
<dbReference type="PANTHER" id="PTHR43585:SF2">
    <property type="entry name" value="ATP-GRASP ENZYME FSQD"/>
    <property type="match status" value="1"/>
</dbReference>
<proteinExistence type="predicted"/>
<keyword evidence="3 4" id="KW-0067">ATP-binding</keyword>
<dbReference type="Proteomes" id="UP000503339">
    <property type="component" value="Chromosome"/>
</dbReference>
<accession>A0A6M7UQ64</accession>
<name>A0A6M7UQ64_9HYPH</name>
<dbReference type="Gene3D" id="3.40.50.20">
    <property type="match status" value="1"/>
</dbReference>
<dbReference type="GO" id="GO:0016874">
    <property type="term" value="F:ligase activity"/>
    <property type="evidence" value="ECO:0007669"/>
    <property type="project" value="UniProtKB-KW"/>
</dbReference>
<dbReference type="KEGG" id="merd:EB233_30215"/>
<evidence type="ECO:0000256" key="3">
    <source>
        <dbReference type="ARBA" id="ARBA00022840"/>
    </source>
</evidence>
<organism evidence="6 7">
    <name type="scientific">Mesorhizobium erdmanii</name>
    <dbReference type="NCBI Taxonomy" id="1777866"/>
    <lineage>
        <taxon>Bacteria</taxon>
        <taxon>Pseudomonadati</taxon>
        <taxon>Pseudomonadota</taxon>
        <taxon>Alphaproteobacteria</taxon>
        <taxon>Hyphomicrobiales</taxon>
        <taxon>Phyllobacteriaceae</taxon>
        <taxon>Mesorhizobium</taxon>
    </lineage>
</organism>
<dbReference type="InterPro" id="IPR011761">
    <property type="entry name" value="ATP-grasp"/>
</dbReference>
<gene>
    <name evidence="6" type="ORF">EB233_30215</name>
</gene>
<dbReference type="AlphaFoldDB" id="A0A6M7UQ64"/>
<evidence type="ECO:0000256" key="4">
    <source>
        <dbReference type="PROSITE-ProRule" id="PRU00409"/>
    </source>
</evidence>
<dbReference type="PANTHER" id="PTHR43585">
    <property type="entry name" value="FUMIPYRROLE BIOSYNTHESIS PROTEIN C"/>
    <property type="match status" value="1"/>
</dbReference>
<dbReference type="GO" id="GO:0005524">
    <property type="term" value="F:ATP binding"/>
    <property type="evidence" value="ECO:0007669"/>
    <property type="project" value="UniProtKB-UniRule"/>
</dbReference>
<evidence type="ECO:0000256" key="2">
    <source>
        <dbReference type="ARBA" id="ARBA00022741"/>
    </source>
</evidence>
<dbReference type="InterPro" id="IPR052032">
    <property type="entry name" value="ATP-dep_AA_Ligase"/>
</dbReference>
<keyword evidence="7" id="KW-1185">Reference proteome</keyword>
<sequence length="246" mass="26774">MARRALILVEGHRSVGLLYVKAAQRLGLHPITLSADYLAAENIEAIRVDTENLDALVRECSRLRATYDIAGITGFTDLDDSAYATVGKLCRYFDLPGPNPASIERCCDKFTQRQLLAAAGVPMPACRLAANATDVESCNAEIGLPVVLKPPVGSGSSDVRLCRNVDELSEQTTYLLDGKHIACLTQDTDRQERRLPRLSRIYHRLPSRAGAELILQHAVALIAWSIIPFSALGETEQSAAPEGAMF</sequence>
<evidence type="ECO:0000256" key="1">
    <source>
        <dbReference type="ARBA" id="ARBA00022598"/>
    </source>
</evidence>
<feature type="domain" description="ATP-grasp" evidence="5">
    <location>
        <begin position="113"/>
        <end position="167"/>
    </location>
</feature>
<dbReference type="SUPFAM" id="SSF56059">
    <property type="entry name" value="Glutathione synthetase ATP-binding domain-like"/>
    <property type="match status" value="1"/>
</dbReference>